<dbReference type="Proteomes" id="UP000064201">
    <property type="component" value="Chromosome"/>
</dbReference>
<dbReference type="KEGG" id="tvr:TVD_08795"/>
<organism evidence="1 2">
    <name type="scientific">Thioalkalivibrio versutus</name>
    <dbReference type="NCBI Taxonomy" id="106634"/>
    <lineage>
        <taxon>Bacteria</taxon>
        <taxon>Pseudomonadati</taxon>
        <taxon>Pseudomonadota</taxon>
        <taxon>Gammaproteobacteria</taxon>
        <taxon>Chromatiales</taxon>
        <taxon>Ectothiorhodospiraceae</taxon>
        <taxon>Thioalkalivibrio</taxon>
    </lineage>
</organism>
<evidence type="ECO:0000313" key="2">
    <source>
        <dbReference type="Proteomes" id="UP000064201"/>
    </source>
</evidence>
<dbReference type="OrthoDB" id="9792525at2"/>
<dbReference type="PATRIC" id="fig|106634.4.peg.1798"/>
<dbReference type="InterPro" id="IPR018714">
    <property type="entry name" value="DUF2237"/>
</dbReference>
<gene>
    <name evidence="1" type="ORF">TVD_08795</name>
</gene>
<name>A0A0G3G2I7_9GAMM</name>
<dbReference type="RefSeq" id="WP_018144213.1">
    <property type="nucleotide sequence ID" value="NZ_CP011367.1"/>
</dbReference>
<dbReference type="Pfam" id="PF09996">
    <property type="entry name" value="DUF2237"/>
    <property type="match status" value="1"/>
</dbReference>
<accession>A0A0G3G2I7</accession>
<proteinExistence type="predicted"/>
<dbReference type="AlphaFoldDB" id="A0A0G3G2I7"/>
<dbReference type="EMBL" id="CP011367">
    <property type="protein sequence ID" value="AKJ95448.1"/>
    <property type="molecule type" value="Genomic_DNA"/>
</dbReference>
<dbReference type="STRING" id="106634.TVD_08795"/>
<evidence type="ECO:0000313" key="1">
    <source>
        <dbReference type="EMBL" id="AKJ95448.1"/>
    </source>
</evidence>
<keyword evidence="2" id="KW-1185">Reference proteome</keyword>
<protein>
    <submittedName>
        <fullName evidence="1">Uncharacterized protein</fullName>
    </submittedName>
</protein>
<sequence length="126" mass="13788">MQPFPSKNVFGGALEPCSRGPVTGFYRDGRCATGYDDQGMHTVCAELTREFLDFSLARGNDLITPVPEFGFPGLEAGDRWCLCAARWLEAYRAGAAPGVFLRATHEETLAVIPLDILKEHARDPAD</sequence>
<dbReference type="PANTHER" id="PTHR37466">
    <property type="entry name" value="SLR1628 PROTEIN"/>
    <property type="match status" value="1"/>
</dbReference>
<dbReference type="PANTHER" id="PTHR37466:SF1">
    <property type="entry name" value="SLR1628 PROTEIN"/>
    <property type="match status" value="1"/>
</dbReference>
<reference evidence="1 2" key="1">
    <citation type="submission" date="2015-04" db="EMBL/GenBank/DDBJ databases">
        <title>Complete Sequence for the Genome of the Thioalkalivibrio versutus D301.</title>
        <authorList>
            <person name="Mu T."/>
            <person name="Zhou J."/>
            <person name="Xu X."/>
        </authorList>
    </citation>
    <scope>NUCLEOTIDE SEQUENCE [LARGE SCALE GENOMIC DNA]</scope>
    <source>
        <strain evidence="1 2">D301</strain>
    </source>
</reference>
<dbReference type="Gene3D" id="3.30.56.110">
    <property type="entry name" value="Protein of unknown function DUF2237"/>
    <property type="match status" value="1"/>
</dbReference>